<dbReference type="Proteomes" id="UP001445335">
    <property type="component" value="Unassembled WGS sequence"/>
</dbReference>
<evidence type="ECO:0000313" key="2">
    <source>
        <dbReference type="EMBL" id="KAK9821593.1"/>
    </source>
</evidence>
<proteinExistence type="predicted"/>
<comment type="caution">
    <text evidence="2">The sequence shown here is derived from an EMBL/GenBank/DDBJ whole genome shotgun (WGS) entry which is preliminary data.</text>
</comment>
<sequence length="167" mass="17969">MLRRFGEAGEWLGLATSETCGSALLHGQVEGQIGGLRLIKYGSKGYVEQLVALSDADRSMSWRIVSHSLNTNPYPAAFLNYRATMRLAEVTLDGSTFVEWECSFDTDYPSADLMRGALRARCESGIRGLATWLSLRGAPSGPPSWGSTGSPSSPSKKRPPVIGAVDT</sequence>
<protein>
    <recommendedName>
        <fullName evidence="4">SRPBCC family protein</fullName>
    </recommendedName>
</protein>
<dbReference type="CDD" id="cd07821">
    <property type="entry name" value="PYR_PYL_RCAR_like"/>
    <property type="match status" value="1"/>
</dbReference>
<keyword evidence="3" id="KW-1185">Reference proteome</keyword>
<dbReference type="AlphaFoldDB" id="A0AAW1QK06"/>
<dbReference type="Gene3D" id="3.30.530.20">
    <property type="match status" value="1"/>
</dbReference>
<dbReference type="SUPFAM" id="SSF55961">
    <property type="entry name" value="Bet v1-like"/>
    <property type="match status" value="1"/>
</dbReference>
<dbReference type="InterPro" id="IPR019587">
    <property type="entry name" value="Polyketide_cyclase/dehydratase"/>
</dbReference>
<evidence type="ECO:0008006" key="4">
    <source>
        <dbReference type="Google" id="ProtNLM"/>
    </source>
</evidence>
<gene>
    <name evidence="2" type="ORF">WJX81_002665</name>
</gene>
<reference evidence="2 3" key="1">
    <citation type="journal article" date="2024" name="Nat. Commun.">
        <title>Phylogenomics reveals the evolutionary origins of lichenization in chlorophyte algae.</title>
        <authorList>
            <person name="Puginier C."/>
            <person name="Libourel C."/>
            <person name="Otte J."/>
            <person name="Skaloud P."/>
            <person name="Haon M."/>
            <person name="Grisel S."/>
            <person name="Petersen M."/>
            <person name="Berrin J.G."/>
            <person name="Delaux P.M."/>
            <person name="Dal Grande F."/>
            <person name="Keller J."/>
        </authorList>
    </citation>
    <scope>NUCLEOTIDE SEQUENCE [LARGE SCALE GENOMIC DNA]</scope>
    <source>
        <strain evidence="2 3">SAG 245.80</strain>
    </source>
</reference>
<dbReference type="Pfam" id="PF10604">
    <property type="entry name" value="Polyketide_cyc2"/>
    <property type="match status" value="1"/>
</dbReference>
<dbReference type="EMBL" id="JALJOU010000099">
    <property type="protein sequence ID" value="KAK9821593.1"/>
    <property type="molecule type" value="Genomic_DNA"/>
</dbReference>
<accession>A0AAW1QK06</accession>
<feature type="region of interest" description="Disordered" evidence="1">
    <location>
        <begin position="139"/>
        <end position="167"/>
    </location>
</feature>
<evidence type="ECO:0000256" key="1">
    <source>
        <dbReference type="SAM" id="MobiDB-lite"/>
    </source>
</evidence>
<name>A0AAW1QK06_9CHLO</name>
<evidence type="ECO:0000313" key="3">
    <source>
        <dbReference type="Proteomes" id="UP001445335"/>
    </source>
</evidence>
<organism evidence="2 3">
    <name type="scientific">Elliptochloris bilobata</name>
    <dbReference type="NCBI Taxonomy" id="381761"/>
    <lineage>
        <taxon>Eukaryota</taxon>
        <taxon>Viridiplantae</taxon>
        <taxon>Chlorophyta</taxon>
        <taxon>core chlorophytes</taxon>
        <taxon>Trebouxiophyceae</taxon>
        <taxon>Trebouxiophyceae incertae sedis</taxon>
        <taxon>Elliptochloris clade</taxon>
        <taxon>Elliptochloris</taxon>
    </lineage>
</organism>
<feature type="compositionally biased region" description="Low complexity" evidence="1">
    <location>
        <begin position="143"/>
        <end position="154"/>
    </location>
</feature>
<dbReference type="InterPro" id="IPR023393">
    <property type="entry name" value="START-like_dom_sf"/>
</dbReference>